<dbReference type="Pfam" id="PF00211">
    <property type="entry name" value="Guanylate_cyc"/>
    <property type="match status" value="2"/>
</dbReference>
<reference evidence="13 14" key="1">
    <citation type="submission" date="2022-12" db="EMBL/GenBank/DDBJ databases">
        <title>Chromosome-level genome of Tegillarca granosa.</title>
        <authorList>
            <person name="Kim J."/>
        </authorList>
    </citation>
    <scope>NUCLEOTIDE SEQUENCE [LARGE SCALE GENOMIC DNA]</scope>
    <source>
        <strain evidence="13">Teg-2019</strain>
        <tissue evidence="13">Adductor muscle</tissue>
    </source>
</reference>
<evidence type="ECO:0000313" key="13">
    <source>
        <dbReference type="EMBL" id="KAJ8302676.1"/>
    </source>
</evidence>
<organism evidence="13 14">
    <name type="scientific">Tegillarca granosa</name>
    <name type="common">Malaysian cockle</name>
    <name type="synonym">Anadara granosa</name>
    <dbReference type="NCBI Taxonomy" id="220873"/>
    <lineage>
        <taxon>Eukaryota</taxon>
        <taxon>Metazoa</taxon>
        <taxon>Spiralia</taxon>
        <taxon>Lophotrochozoa</taxon>
        <taxon>Mollusca</taxon>
        <taxon>Bivalvia</taxon>
        <taxon>Autobranchia</taxon>
        <taxon>Pteriomorphia</taxon>
        <taxon>Arcoida</taxon>
        <taxon>Arcoidea</taxon>
        <taxon>Arcidae</taxon>
        <taxon>Tegillarca</taxon>
    </lineage>
</organism>
<accession>A0ABQ9EBF4</accession>
<evidence type="ECO:0000259" key="11">
    <source>
        <dbReference type="PROSITE" id="PS50011"/>
    </source>
</evidence>
<proteinExistence type="predicted"/>
<dbReference type="PROSITE" id="PS50011">
    <property type="entry name" value="PROTEIN_KINASE_DOM"/>
    <property type="match status" value="2"/>
</dbReference>
<dbReference type="CDD" id="cd13565">
    <property type="entry name" value="PBP2_PstS"/>
    <property type="match status" value="1"/>
</dbReference>
<evidence type="ECO:0000259" key="12">
    <source>
        <dbReference type="PROSITE" id="PS50125"/>
    </source>
</evidence>
<feature type="transmembrane region" description="Helical" evidence="10">
    <location>
        <begin position="386"/>
        <end position="410"/>
    </location>
</feature>
<dbReference type="Proteomes" id="UP001217089">
    <property type="component" value="Unassembled WGS sequence"/>
</dbReference>
<dbReference type="InterPro" id="IPR001245">
    <property type="entry name" value="Ser-Thr/Tyr_kinase_cat_dom"/>
</dbReference>
<dbReference type="SUPFAM" id="SSF56112">
    <property type="entry name" value="Protein kinase-like (PK-like)"/>
    <property type="match status" value="2"/>
</dbReference>
<evidence type="ECO:0000256" key="1">
    <source>
        <dbReference type="ARBA" id="ARBA00004167"/>
    </source>
</evidence>
<dbReference type="PANTHER" id="PTHR11920">
    <property type="entry name" value="GUANYLYL CYCLASE"/>
    <property type="match status" value="1"/>
</dbReference>
<evidence type="ECO:0000256" key="3">
    <source>
        <dbReference type="ARBA" id="ARBA00022692"/>
    </source>
</evidence>
<feature type="transmembrane region" description="Helical" evidence="10">
    <location>
        <begin position="1300"/>
        <end position="1324"/>
    </location>
</feature>
<dbReference type="Gene3D" id="3.30.70.1230">
    <property type="entry name" value="Nucleotide cyclase"/>
    <property type="match status" value="2"/>
</dbReference>
<keyword evidence="4" id="KW-0547">Nucleotide-binding</keyword>
<evidence type="ECO:0000256" key="6">
    <source>
        <dbReference type="ARBA" id="ARBA00023136"/>
    </source>
</evidence>
<keyword evidence="3 10" id="KW-0812">Transmembrane</keyword>
<feature type="domain" description="Guanylate cyclase" evidence="12">
    <location>
        <begin position="806"/>
        <end position="937"/>
    </location>
</feature>
<evidence type="ECO:0000256" key="9">
    <source>
        <dbReference type="SAM" id="MobiDB-lite"/>
    </source>
</evidence>
<dbReference type="InterPro" id="IPR050401">
    <property type="entry name" value="Cyclic_nucleotide_synthase"/>
</dbReference>
<dbReference type="EC" id="4.6.1.2" evidence="2"/>
<evidence type="ECO:0000256" key="5">
    <source>
        <dbReference type="ARBA" id="ARBA00022989"/>
    </source>
</evidence>
<evidence type="ECO:0000256" key="10">
    <source>
        <dbReference type="SAM" id="Phobius"/>
    </source>
</evidence>
<dbReference type="Gene3D" id="3.40.190.10">
    <property type="entry name" value="Periplasmic binding protein-like II"/>
    <property type="match status" value="4"/>
</dbReference>
<evidence type="ECO:0000256" key="4">
    <source>
        <dbReference type="ARBA" id="ARBA00022741"/>
    </source>
</evidence>
<feature type="compositionally biased region" description="Polar residues" evidence="9">
    <location>
        <begin position="1955"/>
        <end position="1983"/>
    </location>
</feature>
<dbReference type="InterPro" id="IPR011009">
    <property type="entry name" value="Kinase-like_dom_sf"/>
</dbReference>
<dbReference type="InterPro" id="IPR024370">
    <property type="entry name" value="PBP_domain"/>
</dbReference>
<dbReference type="PROSITE" id="PS50125">
    <property type="entry name" value="GUANYLATE_CYCLASE_2"/>
    <property type="match status" value="2"/>
</dbReference>
<dbReference type="Pfam" id="PF07714">
    <property type="entry name" value="PK_Tyr_Ser-Thr"/>
    <property type="match status" value="2"/>
</dbReference>
<dbReference type="InterPro" id="IPR029787">
    <property type="entry name" value="Nucleotide_cyclase"/>
</dbReference>
<evidence type="ECO:0000256" key="8">
    <source>
        <dbReference type="ARBA" id="ARBA00023293"/>
    </source>
</evidence>
<dbReference type="EMBL" id="JARBDR010000917">
    <property type="protein sequence ID" value="KAJ8302676.1"/>
    <property type="molecule type" value="Genomic_DNA"/>
</dbReference>
<keyword evidence="14" id="KW-1185">Reference proteome</keyword>
<comment type="caution">
    <text evidence="13">The sequence shown here is derived from an EMBL/GenBank/DDBJ whole genome shotgun (WGS) entry which is preliminary data.</text>
</comment>
<evidence type="ECO:0000256" key="2">
    <source>
        <dbReference type="ARBA" id="ARBA00012202"/>
    </source>
</evidence>
<name>A0ABQ9EBF4_TEGGR</name>
<evidence type="ECO:0000313" key="14">
    <source>
        <dbReference type="Proteomes" id="UP001217089"/>
    </source>
</evidence>
<keyword evidence="6 10" id="KW-0472">Membrane</keyword>
<dbReference type="Pfam" id="PF12849">
    <property type="entry name" value="PBP_like_2"/>
    <property type="match status" value="2"/>
</dbReference>
<feature type="domain" description="Protein kinase" evidence="11">
    <location>
        <begin position="442"/>
        <end position="743"/>
    </location>
</feature>
<dbReference type="PANTHER" id="PTHR11920:SF494">
    <property type="entry name" value="ATRIAL NATRIURETIC PEPTIDE RECEPTOR 2"/>
    <property type="match status" value="1"/>
</dbReference>
<sequence length="2006" mass="226902">MQCKIQDKIKNQLRFYFVLICFILNETETTVPLHGKGASFPYEVYKSWIPAYKAHRQTQVSLEMSYEAVGSSNGKTAIKDKIVEYAGSDTLLSADEHINYPDLVTIPTMAGGVVLAYNIPGLNQQLHLTRDQIVGIYNGTHRYWNESTFHMNNPNSTMPNEEIIVIARADKSGTTNIFTGALSAFSRAWASSYGTFSKGLNTDTNQPYNWGRNIIKYYGERNRGVSGLLISFRYSIAYLSVADALESDLLHAKIENKVGFYAHVSSESIQSAMDYASRFSTNLTFDLLDIQSELAYPIAGFTYLIFYKREMGDCDSAKELVHYIYWFMTSNDQIRVCEEKGFAPLSETMVTRITESVLKVITCKGNNVWDMVQQDLHTPQVTDNGWIVPVVVSLVILFLAIFTLCTYIVYQKMKLMKMLNRNDWNIPIEDILFVYDGRGETSQKSKLSGLKSFKSCSSFQDLPDANILGKILQWPGKWKGYNVGLRLMEINKLGHFTLDMKRCLIWMRETILHTNVVRFYGLTELDKQHYVIGEYCIKGPMTDILQDNKFNLSDDFKYCLANDIAHGMQFLHNQGITHGNLKSSCCLIDNRWIVKVGDWEYLKLLSVATVKENYTSYLRNMTLNSYGHHMASFEDYWVAPEIIKSEFTLSPSQYTDVYSYAIILQEIFTREDPYYEHADYMSPKEVISAVVNNNLRPEVSSDIPVTVRQVMEIAWSEDPLCRPNFDQILKMFRRSRAKGKSVLDAMMESMEEYTQHLEQRINEQTQELLISKENMECVMSSLIPTPLASMVCNGEAIEAKIHKALGIIVVDIVDLDKLVNDLSPSEAFAYLNHLNTELGLLSKQYSAYRESTSGSFILIKGLGEKRENENEVCFEMAHLCLDIISKTTSMKIPGLSESNLKVKLGVDIGHGISGIIGSTVPKFEVLGSVFDNAHALARASLASKIHVSGGLGKKLKMYDEFKLEEAGILSQSQVSLEMSYEAVGSSNGKTAIKDKIVEYAGSDTLLSADEHINYPDLVTIPTMAGGVVLAYNIPSLNQQLHLTRDQIVGIYNGTHRYWNESTFHMNNPNSTMPNEEIIVIARADKSGTTNIFTGALSAFSRAWASSYGTFSKGLNTDTNQPYNWGRNIIKYYGERNRGVSGLLISFRYSIAYLSVADALESDLLHAKIENKVGFYAHVSSESIQSAMDYASRFSTNLTFDLLDIQSELAYPIAGFTYLIFYKREMGDCDSAKELVHYIYWFMTSNDQIRVCEEKGFAPLSETMVTRITESVLKVITCKGNNVWDMVQQDLHTPQVTDNGWIVPVVVSLVILFLAIFTLCTYIVYQKMKLMKMLNRNDWNIPIEDILFVYDGRGETSQKSKLSGLKSFKSCSSFQDLPDANILGKILQWPGKWKGYNVGLRLMEINKLGHFTLDMKRCLIWMRETILHTNVVRFYGLTELDKQHYVIGEYCIKGPMTDILQDNKFNLSDDFKYCLANDIAHGMQFLHNQGITHGNLKSSCCLIDNRWIVKVGDWEYLKLLSVATVKENYTSYLRNMTLNSYGHHMASFEDYWVAPEIIKSEFTLSPSQYTDVYSYAIILQEIFTREDPYYEHADYMSPKEVISAVVNNNLRPEVSSDIPVTVRQVMEIAWSEDPLCRPNFDQILKMFRRSRAKGKSVLDAMMESMEEYTQHLEQRINEQTQELLISKENMECVMSSLIPTPLASMVCNGEAIEAKIHKALGIIVVDIVDLDKLVNDLSPSEAFAYLNHLNTELGLLSKQYSAYRESTSGSFILIKGLGEKRENENEVCFEMAHLCLDIISKTTSMKIPGLSESNLKVKLGVDIGHGISGIIGSTVPKFEVLGSVFDNAHALARASLASKIHVSGGLGKKLKMYDEFKLEEAGILSFQGKTMETFWLIGRSSVMFEVASSEMSNDSGFSGEKTKDGILKTVACQTINENSSIEIQDLEQEKNETTKHVQITKNQQNTNTADTSSPQPRNSKSISGRKSPKRLFESRKIHPLTFEDIEL</sequence>
<dbReference type="InterPro" id="IPR000719">
    <property type="entry name" value="Prot_kinase_dom"/>
</dbReference>
<keyword evidence="7" id="KW-0456">Lyase</keyword>
<evidence type="ECO:0000256" key="7">
    <source>
        <dbReference type="ARBA" id="ARBA00023239"/>
    </source>
</evidence>
<keyword evidence="8" id="KW-0141">cGMP biosynthesis</keyword>
<keyword evidence="5 10" id="KW-1133">Transmembrane helix</keyword>
<comment type="subcellular location">
    <subcellularLocation>
        <location evidence="1">Membrane</location>
        <topology evidence="1">Single-pass membrane protein</topology>
    </subcellularLocation>
</comment>
<feature type="region of interest" description="Disordered" evidence="9">
    <location>
        <begin position="1946"/>
        <end position="1994"/>
    </location>
</feature>
<dbReference type="SUPFAM" id="SSF55073">
    <property type="entry name" value="Nucleotide cyclase"/>
    <property type="match status" value="2"/>
</dbReference>
<feature type="domain" description="Protein kinase" evidence="11">
    <location>
        <begin position="1356"/>
        <end position="1657"/>
    </location>
</feature>
<protein>
    <recommendedName>
        <fullName evidence="2">guanylate cyclase</fullName>
        <ecNumber evidence="2">4.6.1.2</ecNumber>
    </recommendedName>
</protein>
<dbReference type="InterPro" id="IPR001054">
    <property type="entry name" value="A/G_cyclase"/>
</dbReference>
<dbReference type="SUPFAM" id="SSF53850">
    <property type="entry name" value="Periplasmic binding protein-like II"/>
    <property type="match status" value="2"/>
</dbReference>
<dbReference type="Gene3D" id="1.10.510.10">
    <property type="entry name" value="Transferase(Phosphotransferase) domain 1"/>
    <property type="match status" value="2"/>
</dbReference>
<gene>
    <name evidence="13" type="ORF">KUTeg_019072</name>
</gene>
<feature type="domain" description="Guanylate cyclase" evidence="12">
    <location>
        <begin position="1720"/>
        <end position="1851"/>
    </location>
</feature>